<protein>
    <submittedName>
        <fullName evidence="2">Uncharacterized protein</fullName>
    </submittedName>
</protein>
<proteinExistence type="predicted"/>
<evidence type="ECO:0000313" key="3">
    <source>
        <dbReference type="Proteomes" id="UP000799777"/>
    </source>
</evidence>
<reference evidence="2" key="1">
    <citation type="journal article" date="2020" name="Stud. Mycol.">
        <title>101 Dothideomycetes genomes: a test case for predicting lifestyles and emergence of pathogens.</title>
        <authorList>
            <person name="Haridas S."/>
            <person name="Albert R."/>
            <person name="Binder M."/>
            <person name="Bloem J."/>
            <person name="Labutti K."/>
            <person name="Salamov A."/>
            <person name="Andreopoulos B."/>
            <person name="Baker S."/>
            <person name="Barry K."/>
            <person name="Bills G."/>
            <person name="Bluhm B."/>
            <person name="Cannon C."/>
            <person name="Castanera R."/>
            <person name="Culley D."/>
            <person name="Daum C."/>
            <person name="Ezra D."/>
            <person name="Gonzalez J."/>
            <person name="Henrissat B."/>
            <person name="Kuo A."/>
            <person name="Liang C."/>
            <person name="Lipzen A."/>
            <person name="Lutzoni F."/>
            <person name="Magnuson J."/>
            <person name="Mondo S."/>
            <person name="Nolan M."/>
            <person name="Ohm R."/>
            <person name="Pangilinan J."/>
            <person name="Park H.-J."/>
            <person name="Ramirez L."/>
            <person name="Alfaro M."/>
            <person name="Sun H."/>
            <person name="Tritt A."/>
            <person name="Yoshinaga Y."/>
            <person name="Zwiers L.-H."/>
            <person name="Turgeon B."/>
            <person name="Goodwin S."/>
            <person name="Spatafora J."/>
            <person name="Crous P."/>
            <person name="Grigoriev I."/>
        </authorList>
    </citation>
    <scope>NUCLEOTIDE SEQUENCE</scope>
    <source>
        <strain evidence="2">CBS 110217</strain>
    </source>
</reference>
<dbReference type="EMBL" id="ML978164">
    <property type="protein sequence ID" value="KAF2033791.1"/>
    <property type="molecule type" value="Genomic_DNA"/>
</dbReference>
<sequence>MQNYGQQTGYQRPGSTASFAGQQTAPQPPAHGGYQSTAPQNQSQWGAPPPPPQGQHWNQPQQQAAGGYNPGTYGAMPGGQQVGVVE</sequence>
<feature type="region of interest" description="Disordered" evidence="1">
    <location>
        <begin position="1"/>
        <end position="86"/>
    </location>
</feature>
<feature type="non-terminal residue" evidence="2">
    <location>
        <position position="86"/>
    </location>
</feature>
<feature type="compositionally biased region" description="Low complexity" evidence="1">
    <location>
        <begin position="54"/>
        <end position="64"/>
    </location>
</feature>
<gene>
    <name evidence="2" type="ORF">EK21DRAFT_31951</name>
</gene>
<feature type="compositionally biased region" description="Gly residues" evidence="1">
    <location>
        <begin position="76"/>
        <end position="86"/>
    </location>
</feature>
<comment type="caution">
    <text evidence="2">The sequence shown here is derived from an EMBL/GenBank/DDBJ whole genome shotgun (WGS) entry which is preliminary data.</text>
</comment>
<name>A0A9P4HET1_9PLEO</name>
<evidence type="ECO:0000313" key="2">
    <source>
        <dbReference type="EMBL" id="KAF2033791.1"/>
    </source>
</evidence>
<dbReference type="AlphaFoldDB" id="A0A9P4HET1"/>
<dbReference type="Proteomes" id="UP000799777">
    <property type="component" value="Unassembled WGS sequence"/>
</dbReference>
<organism evidence="2 3">
    <name type="scientific">Setomelanomma holmii</name>
    <dbReference type="NCBI Taxonomy" id="210430"/>
    <lineage>
        <taxon>Eukaryota</taxon>
        <taxon>Fungi</taxon>
        <taxon>Dikarya</taxon>
        <taxon>Ascomycota</taxon>
        <taxon>Pezizomycotina</taxon>
        <taxon>Dothideomycetes</taxon>
        <taxon>Pleosporomycetidae</taxon>
        <taxon>Pleosporales</taxon>
        <taxon>Pleosporineae</taxon>
        <taxon>Phaeosphaeriaceae</taxon>
        <taxon>Setomelanomma</taxon>
    </lineage>
</organism>
<accession>A0A9P4HET1</accession>
<keyword evidence="3" id="KW-1185">Reference proteome</keyword>
<feature type="compositionally biased region" description="Polar residues" evidence="1">
    <location>
        <begin position="1"/>
        <end position="25"/>
    </location>
</feature>
<evidence type="ECO:0000256" key="1">
    <source>
        <dbReference type="SAM" id="MobiDB-lite"/>
    </source>
</evidence>